<protein>
    <submittedName>
        <fullName evidence="2">Uncharacterized protein</fullName>
    </submittedName>
</protein>
<feature type="signal peptide" evidence="1">
    <location>
        <begin position="1"/>
        <end position="23"/>
    </location>
</feature>
<dbReference type="RefSeq" id="WP_131508973.1">
    <property type="nucleotide sequence ID" value="NZ_BAAAGF010000005.1"/>
</dbReference>
<name>A0ABN1JY42_9FLAO</name>
<dbReference type="EMBL" id="BAAAGF010000005">
    <property type="protein sequence ID" value="GAA0749063.1"/>
    <property type="molecule type" value="Genomic_DNA"/>
</dbReference>
<feature type="chain" id="PRO_5046493678" evidence="1">
    <location>
        <begin position="24"/>
        <end position="112"/>
    </location>
</feature>
<reference evidence="2 3" key="1">
    <citation type="journal article" date="2019" name="Int. J. Syst. Evol. Microbiol.">
        <title>The Global Catalogue of Microorganisms (GCM) 10K type strain sequencing project: providing services to taxonomists for standard genome sequencing and annotation.</title>
        <authorList>
            <consortium name="The Broad Institute Genomics Platform"/>
            <consortium name="The Broad Institute Genome Sequencing Center for Infectious Disease"/>
            <person name="Wu L."/>
            <person name="Ma J."/>
        </authorList>
    </citation>
    <scope>NUCLEOTIDE SEQUENCE [LARGE SCALE GENOMIC DNA]</scope>
    <source>
        <strain evidence="2 3">JCM 15976</strain>
    </source>
</reference>
<gene>
    <name evidence="2" type="ORF">GCM10009431_28250</name>
</gene>
<evidence type="ECO:0000256" key="1">
    <source>
        <dbReference type="SAM" id="SignalP"/>
    </source>
</evidence>
<comment type="caution">
    <text evidence="2">The sequence shown here is derived from an EMBL/GenBank/DDBJ whole genome shotgun (WGS) entry which is preliminary data.</text>
</comment>
<accession>A0ABN1JY42</accession>
<evidence type="ECO:0000313" key="3">
    <source>
        <dbReference type="Proteomes" id="UP001500736"/>
    </source>
</evidence>
<sequence length="112" mass="13286">MKKIITLCLFAFAMLLGAPQLSAQNKLQINQAASEKAKELKKTLKFDNIQQEEVYQAFQEYEKVYQRISSDMENNKELKQKIDLVLAQKMKKILNEEQYTRYKELYNVEDEE</sequence>
<organism evidence="2 3">
    <name type="scientific">Gaetbulibacter jejuensis</name>
    <dbReference type="NCBI Taxonomy" id="584607"/>
    <lineage>
        <taxon>Bacteria</taxon>
        <taxon>Pseudomonadati</taxon>
        <taxon>Bacteroidota</taxon>
        <taxon>Flavobacteriia</taxon>
        <taxon>Flavobacteriales</taxon>
        <taxon>Flavobacteriaceae</taxon>
        <taxon>Gaetbulibacter</taxon>
    </lineage>
</organism>
<evidence type="ECO:0000313" key="2">
    <source>
        <dbReference type="EMBL" id="GAA0749063.1"/>
    </source>
</evidence>
<proteinExistence type="predicted"/>
<keyword evidence="3" id="KW-1185">Reference proteome</keyword>
<keyword evidence="1" id="KW-0732">Signal</keyword>
<dbReference type="Proteomes" id="UP001500736">
    <property type="component" value="Unassembled WGS sequence"/>
</dbReference>